<keyword evidence="4 12" id="KW-0121">Carboxypeptidase</keyword>
<comment type="subcellular location">
    <subcellularLocation>
        <location evidence="1">Vacuole</location>
    </subcellularLocation>
</comment>
<evidence type="ECO:0000256" key="1">
    <source>
        <dbReference type="ARBA" id="ARBA00004116"/>
    </source>
</evidence>
<evidence type="ECO:0000256" key="11">
    <source>
        <dbReference type="ARBA" id="ARBA00025622"/>
    </source>
</evidence>
<evidence type="ECO:0000256" key="4">
    <source>
        <dbReference type="ARBA" id="ARBA00022645"/>
    </source>
</evidence>
<keyword evidence="5 12" id="KW-0645">Protease</keyword>
<keyword evidence="3" id="KW-0926">Vacuole</keyword>
<dbReference type="PANTHER" id="PTHR11802:SF113">
    <property type="entry name" value="SERINE CARBOXYPEPTIDASE CTSA-4.1"/>
    <property type="match status" value="1"/>
</dbReference>
<dbReference type="InterPro" id="IPR008442">
    <property type="entry name" value="Propeptide_carboxypepY"/>
</dbReference>
<dbReference type="Gene3D" id="1.10.287.410">
    <property type="match status" value="1"/>
</dbReference>
<evidence type="ECO:0000256" key="3">
    <source>
        <dbReference type="ARBA" id="ARBA00022554"/>
    </source>
</evidence>
<feature type="domain" description="Propeptide carboxypeptidase Y" evidence="14">
    <location>
        <begin position="19"/>
        <end position="97"/>
    </location>
</feature>
<keyword evidence="9" id="KW-1015">Disulfide bond</keyword>
<evidence type="ECO:0000256" key="7">
    <source>
        <dbReference type="ARBA" id="ARBA00022801"/>
    </source>
</evidence>
<dbReference type="SUPFAM" id="SSF53474">
    <property type="entry name" value="alpha/beta-Hydrolases"/>
    <property type="match status" value="1"/>
</dbReference>
<comment type="caution">
    <text evidence="15">The sequence shown here is derived from an EMBL/GenBank/DDBJ whole genome shotgun (WGS) entry which is preliminary data.</text>
</comment>
<feature type="chain" id="PRO_5046031860" description="Carboxypeptidase" evidence="13">
    <location>
        <begin position="16"/>
        <end position="539"/>
    </location>
</feature>
<evidence type="ECO:0000256" key="2">
    <source>
        <dbReference type="ARBA" id="ARBA00009431"/>
    </source>
</evidence>
<sequence length="539" mass="60333">MKVLSSALLIGGCAALSPVQQVLQAPKHASDSWTKPLHDLQESLKSLTKEARATWDEVAMLYPGAMDQASFFSLPKKHSRRPDTHWDHITKGADIQNVWAANDDEKKDKELDGKLEAFVLRTKKVDPASLGVDPEVKQYSGYLDDNENDKHLFYWFFESRNDPENDPVVLWLNGGPGCSSLTGLFLELGPASINQKLEIVHNPYSWNSNASIIFLDQPVNTGYSYSGGSVSNTIAAGKDIYTLLTLFFKQFPEYAHQDFHIAGESYAGHYIPVFTSEIMSHKKTNINLKSVLIGNGLTDAYTQYEYYRPMGCGDGGWPAVIDESQCQAMDNALPRCQSLIESCYSSKSIWSCVPASIYCNNAIFGPYQSTGQNPYDVRVKCEDSGSLCYTQLGWISEWLNKPQVMEALGAEVDSYEGCNFDINRSFLMSGDWMMPFHRMIPDILEKMPVLIYAGDADFICNWLGNHAWTEALEWPGQKAYNKVGLEDLKFGGDGEKIGEVKSNGNLTFMRLHAAGHMVPLDQPEASLDFFNRWLGGEWM</sequence>
<evidence type="ECO:0000256" key="5">
    <source>
        <dbReference type="ARBA" id="ARBA00022670"/>
    </source>
</evidence>
<evidence type="ECO:0000256" key="6">
    <source>
        <dbReference type="ARBA" id="ARBA00022729"/>
    </source>
</evidence>
<feature type="signal peptide" evidence="13">
    <location>
        <begin position="1"/>
        <end position="15"/>
    </location>
</feature>
<dbReference type="InterPro" id="IPR029058">
    <property type="entry name" value="AB_hydrolase_fold"/>
</dbReference>
<keyword evidence="10" id="KW-0325">Glycoprotein</keyword>
<protein>
    <recommendedName>
        <fullName evidence="12">Carboxypeptidase</fullName>
        <ecNumber evidence="12">3.4.16.-</ecNumber>
    </recommendedName>
</protein>
<dbReference type="InterPro" id="IPR001563">
    <property type="entry name" value="Peptidase_S10"/>
</dbReference>
<proteinExistence type="inferred from homology"/>
<evidence type="ECO:0000256" key="10">
    <source>
        <dbReference type="ARBA" id="ARBA00023180"/>
    </source>
</evidence>
<evidence type="ECO:0000256" key="12">
    <source>
        <dbReference type="RuleBase" id="RU361156"/>
    </source>
</evidence>
<keyword evidence="7 12" id="KW-0378">Hydrolase</keyword>
<accession>A0ABR3ZZI9</accession>
<reference evidence="15 16" key="1">
    <citation type="submission" date="2024-09" db="EMBL/GenBank/DDBJ databases">
        <title>Rethinking Asexuality: The Enigmatic Case of Functional Sexual Genes in Lepraria (Stereocaulaceae).</title>
        <authorList>
            <person name="Doellman M."/>
            <person name="Sun Y."/>
            <person name="Barcenas-Pena A."/>
            <person name="Lumbsch H.T."/>
            <person name="Grewe F."/>
        </authorList>
    </citation>
    <scope>NUCLEOTIDE SEQUENCE [LARGE SCALE GENOMIC DNA]</scope>
    <source>
        <strain evidence="15 16">Mercado 3170</strain>
    </source>
</reference>
<evidence type="ECO:0000313" key="16">
    <source>
        <dbReference type="Proteomes" id="UP001590950"/>
    </source>
</evidence>
<comment type="function">
    <text evidence="11">Vacuolar carboxypeptidase involved in degradation of small peptides. Digests preferentially peptides containing an aliphatic or hydrophobic residue in P1' position, as well as methionine, leucine or phenylalanine in P1 position of ester substrate.</text>
</comment>
<evidence type="ECO:0000256" key="13">
    <source>
        <dbReference type="SAM" id="SignalP"/>
    </source>
</evidence>
<dbReference type="PROSITE" id="PS00131">
    <property type="entry name" value="CARBOXYPEPT_SER_SER"/>
    <property type="match status" value="1"/>
</dbReference>
<comment type="similarity">
    <text evidence="2 12">Belongs to the peptidase S10 family.</text>
</comment>
<dbReference type="PRINTS" id="PR00724">
    <property type="entry name" value="CRBOXYPTASEC"/>
</dbReference>
<dbReference type="PANTHER" id="PTHR11802">
    <property type="entry name" value="SERINE PROTEASE FAMILY S10 SERINE CARBOXYPEPTIDASE"/>
    <property type="match status" value="1"/>
</dbReference>
<organism evidence="15 16">
    <name type="scientific">Stereocaulon virgatum</name>
    <dbReference type="NCBI Taxonomy" id="373712"/>
    <lineage>
        <taxon>Eukaryota</taxon>
        <taxon>Fungi</taxon>
        <taxon>Dikarya</taxon>
        <taxon>Ascomycota</taxon>
        <taxon>Pezizomycotina</taxon>
        <taxon>Lecanoromycetes</taxon>
        <taxon>OSLEUM clade</taxon>
        <taxon>Lecanoromycetidae</taxon>
        <taxon>Lecanorales</taxon>
        <taxon>Lecanorineae</taxon>
        <taxon>Stereocaulaceae</taxon>
        <taxon>Stereocaulon</taxon>
    </lineage>
</organism>
<dbReference type="Pfam" id="PF05388">
    <property type="entry name" value="Carbpep_Y_N"/>
    <property type="match status" value="1"/>
</dbReference>
<keyword evidence="16" id="KW-1185">Reference proteome</keyword>
<evidence type="ECO:0000259" key="14">
    <source>
        <dbReference type="Pfam" id="PF05388"/>
    </source>
</evidence>
<dbReference type="Gene3D" id="3.40.50.1820">
    <property type="entry name" value="alpha/beta hydrolase"/>
    <property type="match status" value="1"/>
</dbReference>
<dbReference type="Proteomes" id="UP001590950">
    <property type="component" value="Unassembled WGS sequence"/>
</dbReference>
<dbReference type="InterPro" id="IPR018202">
    <property type="entry name" value="Ser_caboxypep_ser_AS"/>
</dbReference>
<keyword evidence="8" id="KW-0865">Zymogen</keyword>
<evidence type="ECO:0000256" key="9">
    <source>
        <dbReference type="ARBA" id="ARBA00023157"/>
    </source>
</evidence>
<keyword evidence="6 13" id="KW-0732">Signal</keyword>
<gene>
    <name evidence="15" type="ORF">N7G274_008697</name>
</gene>
<dbReference type="EC" id="3.4.16.-" evidence="12"/>
<dbReference type="Pfam" id="PF00450">
    <property type="entry name" value="Peptidase_S10"/>
    <property type="match status" value="1"/>
</dbReference>
<evidence type="ECO:0000256" key="8">
    <source>
        <dbReference type="ARBA" id="ARBA00023145"/>
    </source>
</evidence>
<evidence type="ECO:0000313" key="15">
    <source>
        <dbReference type="EMBL" id="KAL2038649.1"/>
    </source>
</evidence>
<dbReference type="EMBL" id="JBEFKJ010000031">
    <property type="protein sequence ID" value="KAL2038649.1"/>
    <property type="molecule type" value="Genomic_DNA"/>
</dbReference>
<name>A0ABR3ZZI9_9LECA</name>